<feature type="non-terminal residue" evidence="3">
    <location>
        <position position="1"/>
    </location>
</feature>
<feature type="non-terminal residue" evidence="3">
    <location>
        <position position="249"/>
    </location>
</feature>
<evidence type="ECO:0000313" key="4">
    <source>
        <dbReference type="Proteomes" id="UP000236621"/>
    </source>
</evidence>
<dbReference type="EMBL" id="NRSZ01000299">
    <property type="protein sequence ID" value="PNY28146.1"/>
    <property type="molecule type" value="Genomic_DNA"/>
</dbReference>
<dbReference type="InterPro" id="IPR028000">
    <property type="entry name" value="Pma1"/>
</dbReference>
<dbReference type="AlphaFoldDB" id="A0A2K3QKT3"/>
<dbReference type="Pfam" id="PF14610">
    <property type="entry name" value="Psg1"/>
    <property type="match status" value="1"/>
</dbReference>
<dbReference type="Proteomes" id="UP000236621">
    <property type="component" value="Unassembled WGS sequence"/>
</dbReference>
<keyword evidence="2" id="KW-0812">Transmembrane</keyword>
<feature type="region of interest" description="Disordered" evidence="1">
    <location>
        <begin position="163"/>
        <end position="249"/>
    </location>
</feature>
<accession>A0A2K3QKT3</accession>
<reference evidence="3 4" key="1">
    <citation type="submission" date="2017-08" db="EMBL/GenBank/DDBJ databases">
        <title>Harnessing the power of phylogenomics to disentangle the directionality and signatures of interkingdom host jumping in the parasitic fungal genus Tolypocladium.</title>
        <authorList>
            <person name="Quandt C.A."/>
            <person name="Patterson W."/>
            <person name="Spatafora J.W."/>
        </authorList>
    </citation>
    <scope>NUCLEOTIDE SEQUENCE [LARGE SCALE GENOMIC DNA]</scope>
    <source>
        <strain evidence="3 4">CBS 113982</strain>
    </source>
</reference>
<protein>
    <submittedName>
        <fullName evidence="3">Uncharacterized protein</fullName>
    </submittedName>
</protein>
<sequence>TWDPDFYNHTAAAGNTTLEIAVRLDYLNRSSNEMVKLDTYDRVPARWGYWLFKLDDSYLKGNRVNNVTITLLSSPKGSDDKTKSVALPVALTRPDLDHITPSTASTRQTLLIALPVSLGGCALIILGVCLWNRKTRRIQLGNVMSRSRHGYTGHRHRRLIRKPGAAKDNGIQLDVAPLSPDSPPPVDSYRDEDDAPGRPRRDSHVLGSLAASPVASPVDPSFEKQGTVGRNAFRDELKRQEDERRDQRR</sequence>
<feature type="compositionally biased region" description="Basic and acidic residues" evidence="1">
    <location>
        <begin position="232"/>
        <end position="249"/>
    </location>
</feature>
<keyword evidence="2" id="KW-1133">Transmembrane helix</keyword>
<proteinExistence type="predicted"/>
<evidence type="ECO:0000256" key="2">
    <source>
        <dbReference type="SAM" id="Phobius"/>
    </source>
</evidence>
<feature type="transmembrane region" description="Helical" evidence="2">
    <location>
        <begin position="110"/>
        <end position="131"/>
    </location>
</feature>
<name>A0A2K3QKT3_9HYPO</name>
<dbReference type="OrthoDB" id="4084551at2759"/>
<gene>
    <name evidence="3" type="ORF">TCAP_01937</name>
</gene>
<feature type="compositionally biased region" description="Basic and acidic residues" evidence="1">
    <location>
        <begin position="195"/>
        <end position="204"/>
    </location>
</feature>
<evidence type="ECO:0000256" key="1">
    <source>
        <dbReference type="SAM" id="MobiDB-lite"/>
    </source>
</evidence>
<keyword evidence="4" id="KW-1185">Reference proteome</keyword>
<comment type="caution">
    <text evidence="3">The sequence shown here is derived from an EMBL/GenBank/DDBJ whole genome shotgun (WGS) entry which is preliminary data.</text>
</comment>
<evidence type="ECO:0000313" key="3">
    <source>
        <dbReference type="EMBL" id="PNY28146.1"/>
    </source>
</evidence>
<keyword evidence="2" id="KW-0472">Membrane</keyword>
<organism evidence="3 4">
    <name type="scientific">Tolypocladium capitatum</name>
    <dbReference type="NCBI Taxonomy" id="45235"/>
    <lineage>
        <taxon>Eukaryota</taxon>
        <taxon>Fungi</taxon>
        <taxon>Dikarya</taxon>
        <taxon>Ascomycota</taxon>
        <taxon>Pezizomycotina</taxon>
        <taxon>Sordariomycetes</taxon>
        <taxon>Hypocreomycetidae</taxon>
        <taxon>Hypocreales</taxon>
        <taxon>Ophiocordycipitaceae</taxon>
        <taxon>Tolypocladium</taxon>
    </lineage>
</organism>